<dbReference type="Proteomes" id="UP001059934">
    <property type="component" value="Chromosome"/>
</dbReference>
<evidence type="ECO:0000313" key="3">
    <source>
        <dbReference type="Proteomes" id="UP001059934"/>
    </source>
</evidence>
<dbReference type="EMBL" id="CP103416">
    <property type="protein sequence ID" value="UVW35429.1"/>
    <property type="molecule type" value="Genomic_DNA"/>
</dbReference>
<name>A0ABY5TTD3_9GAMM</name>
<organism evidence="2 3">
    <name type="scientific">SAR92 clade bacterium H455</name>
    <dbReference type="NCBI Taxonomy" id="2974818"/>
    <lineage>
        <taxon>Bacteria</taxon>
        <taxon>Pseudomonadati</taxon>
        <taxon>Pseudomonadota</taxon>
        <taxon>Gammaproteobacteria</taxon>
        <taxon>Cellvibrionales</taxon>
        <taxon>Porticoccaceae</taxon>
        <taxon>SAR92 clade</taxon>
    </lineage>
</organism>
<accession>A0ABY5TTD3</accession>
<keyword evidence="1" id="KW-0472">Membrane</keyword>
<evidence type="ECO:0008006" key="4">
    <source>
        <dbReference type="Google" id="ProtNLM"/>
    </source>
</evidence>
<feature type="transmembrane region" description="Helical" evidence="1">
    <location>
        <begin position="90"/>
        <end position="111"/>
    </location>
</feature>
<evidence type="ECO:0000313" key="2">
    <source>
        <dbReference type="EMBL" id="UVW35429.1"/>
    </source>
</evidence>
<feature type="transmembrane region" description="Helical" evidence="1">
    <location>
        <begin position="7"/>
        <end position="30"/>
    </location>
</feature>
<keyword evidence="3" id="KW-1185">Reference proteome</keyword>
<reference evidence="2" key="1">
    <citation type="submission" date="2022-08" db="EMBL/GenBank/DDBJ databases">
        <title>Catabolic pathway analysis in culturable SAR92 clade bacteria reveals their overlooked roles in DMSP degradation in coastal seas.</title>
        <authorList>
            <person name="He X."/>
            <person name="Zhang X."/>
            <person name="Zhang Y."/>
        </authorList>
    </citation>
    <scope>NUCLEOTIDE SEQUENCE</scope>
    <source>
        <strain evidence="2">H455</strain>
    </source>
</reference>
<proteinExistence type="predicted"/>
<gene>
    <name evidence="2" type="ORF">NYF23_02180</name>
</gene>
<protein>
    <recommendedName>
        <fullName evidence="4">DUF2127 domain-containing protein</fullName>
    </recommendedName>
</protein>
<sequence>MIKQIQAFLISLIIATFLVVTHTTATNLIWLQSINMPVDFQLVIATMATDLVDMNSRGAFPVIGLIFVGLLIAFITARIIAIWSSIKAPYLYALAGGAALLAIVALMPMAFYNLDLIAGARTVAGRAYLVVAGLIAGYYFGSHIQKGDSNEAN</sequence>
<feature type="transmembrane region" description="Helical" evidence="1">
    <location>
        <begin position="123"/>
        <end position="141"/>
    </location>
</feature>
<feature type="transmembrane region" description="Helical" evidence="1">
    <location>
        <begin position="59"/>
        <end position="83"/>
    </location>
</feature>
<keyword evidence="1" id="KW-1133">Transmembrane helix</keyword>
<evidence type="ECO:0000256" key="1">
    <source>
        <dbReference type="SAM" id="Phobius"/>
    </source>
</evidence>
<keyword evidence="1" id="KW-0812">Transmembrane</keyword>